<evidence type="ECO:0000313" key="2">
    <source>
        <dbReference type="Proteomes" id="UP001429580"/>
    </source>
</evidence>
<proteinExistence type="predicted"/>
<gene>
    <name evidence="1" type="ORF">FHS82_000575</name>
</gene>
<dbReference type="EMBL" id="JAASQI010000001">
    <property type="protein sequence ID" value="NIJ56762.1"/>
    <property type="molecule type" value="Genomic_DNA"/>
</dbReference>
<sequence>MTEAVETVLEFWREAGPSLWFAHDEAFDEAVRERFLALYETFTDNDHIRDHRHPWEATADGALALTIVLDQFPRQIFRGTARAFAADPLALAVARRALDAGYDHLVAPDLRGFFYLPFMHSENLADQDRCVALYEALGNEEGLKYALIHRDCIARFGRFPHRNPMLGREMTPDEQAYLDGGGFKG</sequence>
<dbReference type="InterPro" id="IPR011990">
    <property type="entry name" value="TPR-like_helical_dom_sf"/>
</dbReference>
<protein>
    <submittedName>
        <fullName evidence="1">Uncharacterized protein (DUF924 family)</fullName>
    </submittedName>
</protein>
<dbReference type="Gene3D" id="1.20.58.320">
    <property type="entry name" value="TPR-like"/>
    <property type="match status" value="1"/>
</dbReference>
<reference evidence="1 2" key="1">
    <citation type="submission" date="2020-03" db="EMBL/GenBank/DDBJ databases">
        <title>Genomic Encyclopedia of Type Strains, Phase IV (KMG-IV): sequencing the most valuable type-strain genomes for metagenomic binning, comparative biology and taxonomic classification.</title>
        <authorList>
            <person name="Goeker M."/>
        </authorList>
    </citation>
    <scope>NUCLEOTIDE SEQUENCE [LARGE SCALE GENOMIC DNA]</scope>
    <source>
        <strain evidence="1 2">DSM 103870</strain>
    </source>
</reference>
<evidence type="ECO:0000313" key="1">
    <source>
        <dbReference type="EMBL" id="NIJ56762.1"/>
    </source>
</evidence>
<dbReference type="RefSeq" id="WP_166948491.1">
    <property type="nucleotide sequence ID" value="NZ_JAASQI010000001.1"/>
</dbReference>
<dbReference type="Proteomes" id="UP001429580">
    <property type="component" value="Unassembled WGS sequence"/>
</dbReference>
<dbReference type="InterPro" id="IPR010323">
    <property type="entry name" value="DUF924"/>
</dbReference>
<accession>A0ABX0UUX0</accession>
<dbReference type="Pfam" id="PF06041">
    <property type="entry name" value="DUF924"/>
    <property type="match status" value="1"/>
</dbReference>
<name>A0ABX0UUX0_9HYPH</name>
<keyword evidence="2" id="KW-1185">Reference proteome</keyword>
<dbReference type="SUPFAM" id="SSF48452">
    <property type="entry name" value="TPR-like"/>
    <property type="match status" value="1"/>
</dbReference>
<organism evidence="1 2">
    <name type="scientific">Pseudochelatococcus lubricantis</name>
    <dbReference type="NCBI Taxonomy" id="1538102"/>
    <lineage>
        <taxon>Bacteria</taxon>
        <taxon>Pseudomonadati</taxon>
        <taxon>Pseudomonadota</taxon>
        <taxon>Alphaproteobacteria</taxon>
        <taxon>Hyphomicrobiales</taxon>
        <taxon>Chelatococcaceae</taxon>
        <taxon>Pseudochelatococcus</taxon>
    </lineage>
</organism>
<comment type="caution">
    <text evidence="1">The sequence shown here is derived from an EMBL/GenBank/DDBJ whole genome shotgun (WGS) entry which is preliminary data.</text>
</comment>
<dbReference type="Gene3D" id="1.25.40.10">
    <property type="entry name" value="Tetratricopeptide repeat domain"/>
    <property type="match status" value="1"/>
</dbReference>